<reference evidence="2 3" key="1">
    <citation type="journal article" date="2019" name="Commun. Biol.">
        <title>The bagworm genome reveals a unique fibroin gene that provides high tensile strength.</title>
        <authorList>
            <person name="Kono N."/>
            <person name="Nakamura H."/>
            <person name="Ohtoshi R."/>
            <person name="Tomita M."/>
            <person name="Numata K."/>
            <person name="Arakawa K."/>
        </authorList>
    </citation>
    <scope>NUCLEOTIDE SEQUENCE [LARGE SCALE GENOMIC DNA]</scope>
</reference>
<dbReference type="EMBL" id="BGZK01001782">
    <property type="protein sequence ID" value="GBP86242.1"/>
    <property type="molecule type" value="Genomic_DNA"/>
</dbReference>
<comment type="caution">
    <text evidence="2">The sequence shown here is derived from an EMBL/GenBank/DDBJ whole genome shotgun (WGS) entry which is preliminary data.</text>
</comment>
<organism evidence="2 3">
    <name type="scientific">Eumeta variegata</name>
    <name type="common">Bagworm moth</name>
    <name type="synonym">Eumeta japonica</name>
    <dbReference type="NCBI Taxonomy" id="151549"/>
    <lineage>
        <taxon>Eukaryota</taxon>
        <taxon>Metazoa</taxon>
        <taxon>Ecdysozoa</taxon>
        <taxon>Arthropoda</taxon>
        <taxon>Hexapoda</taxon>
        <taxon>Insecta</taxon>
        <taxon>Pterygota</taxon>
        <taxon>Neoptera</taxon>
        <taxon>Endopterygota</taxon>
        <taxon>Lepidoptera</taxon>
        <taxon>Glossata</taxon>
        <taxon>Ditrysia</taxon>
        <taxon>Tineoidea</taxon>
        <taxon>Psychidae</taxon>
        <taxon>Oiketicinae</taxon>
        <taxon>Eumeta</taxon>
    </lineage>
</organism>
<evidence type="ECO:0000313" key="2">
    <source>
        <dbReference type="EMBL" id="GBP86242.1"/>
    </source>
</evidence>
<gene>
    <name evidence="2" type="ORF">EVAR_57363_1</name>
</gene>
<accession>A0A4C1ZFP8</accession>
<protein>
    <submittedName>
        <fullName evidence="2">Uncharacterized protein</fullName>
    </submittedName>
</protein>
<keyword evidence="3" id="KW-1185">Reference proteome</keyword>
<name>A0A4C1ZFP8_EUMVA</name>
<feature type="region of interest" description="Disordered" evidence="1">
    <location>
        <begin position="44"/>
        <end position="82"/>
    </location>
</feature>
<dbReference type="AlphaFoldDB" id="A0A4C1ZFP8"/>
<evidence type="ECO:0000313" key="3">
    <source>
        <dbReference type="Proteomes" id="UP000299102"/>
    </source>
</evidence>
<feature type="compositionally biased region" description="Basic residues" evidence="1">
    <location>
        <begin position="44"/>
        <end position="62"/>
    </location>
</feature>
<evidence type="ECO:0000256" key="1">
    <source>
        <dbReference type="SAM" id="MobiDB-lite"/>
    </source>
</evidence>
<sequence>MGRMCGVAAGYRSGRAGPSGRVRCARAVTASHHQLILVVVTRKPGHVRRRKRRAARSPRPRVPKVTTSRPAPAPRASAKICL</sequence>
<proteinExistence type="predicted"/>
<feature type="compositionally biased region" description="Low complexity" evidence="1">
    <location>
        <begin position="63"/>
        <end position="82"/>
    </location>
</feature>
<dbReference type="Proteomes" id="UP000299102">
    <property type="component" value="Unassembled WGS sequence"/>
</dbReference>